<proteinExistence type="predicted"/>
<accession>A0ACA9Q1U3</accession>
<organism evidence="1 2">
    <name type="scientific">Racocetra persica</name>
    <dbReference type="NCBI Taxonomy" id="160502"/>
    <lineage>
        <taxon>Eukaryota</taxon>
        <taxon>Fungi</taxon>
        <taxon>Fungi incertae sedis</taxon>
        <taxon>Mucoromycota</taxon>
        <taxon>Glomeromycotina</taxon>
        <taxon>Glomeromycetes</taxon>
        <taxon>Diversisporales</taxon>
        <taxon>Gigasporaceae</taxon>
        <taxon>Racocetra</taxon>
    </lineage>
</organism>
<evidence type="ECO:0000313" key="1">
    <source>
        <dbReference type="EMBL" id="CAG8734098.1"/>
    </source>
</evidence>
<dbReference type="EMBL" id="CAJVQC010026747">
    <property type="protein sequence ID" value="CAG8734098.1"/>
    <property type="molecule type" value="Genomic_DNA"/>
</dbReference>
<protein>
    <submittedName>
        <fullName evidence="1">2860_t:CDS:1</fullName>
    </submittedName>
</protein>
<reference evidence="1" key="1">
    <citation type="submission" date="2021-06" db="EMBL/GenBank/DDBJ databases">
        <authorList>
            <person name="Kallberg Y."/>
            <person name="Tangrot J."/>
            <person name="Rosling A."/>
        </authorList>
    </citation>
    <scope>NUCLEOTIDE SEQUENCE</scope>
    <source>
        <strain evidence="1">MA461A</strain>
    </source>
</reference>
<feature type="non-terminal residue" evidence="1">
    <location>
        <position position="84"/>
    </location>
</feature>
<comment type="caution">
    <text evidence="1">The sequence shown here is derived from an EMBL/GenBank/DDBJ whole genome shotgun (WGS) entry which is preliminary data.</text>
</comment>
<keyword evidence="2" id="KW-1185">Reference proteome</keyword>
<name>A0ACA9Q1U3_9GLOM</name>
<sequence>MTRNELPNSRILTQLLQRFTQQELADIYGVNKKTIYRKLKPSNKPKKKRGRKRKIVGRVRDLLLRLTAYRSEDNTLTQQEMVDR</sequence>
<evidence type="ECO:0000313" key="2">
    <source>
        <dbReference type="Proteomes" id="UP000789920"/>
    </source>
</evidence>
<gene>
    <name evidence="1" type="ORF">RPERSI_LOCUS12466</name>
</gene>
<dbReference type="Proteomes" id="UP000789920">
    <property type="component" value="Unassembled WGS sequence"/>
</dbReference>